<keyword evidence="1" id="KW-0472">Membrane</keyword>
<sequence length="134" mass="14795">MNDEHPPVDFWTALLRGWHGRCPRCNTGRLFGSYLKMKSRCDSCDLALEPFRADDAPAYFTIFIVGHIVVPLVLVVERWGTEPPLWVHALLWLPLSVGLALVLLPRIKGAVIALLWAQKIAAPKAATGSLDPSA</sequence>
<feature type="transmembrane region" description="Helical" evidence="1">
    <location>
        <begin position="58"/>
        <end position="79"/>
    </location>
</feature>
<keyword evidence="1" id="KW-0812">Transmembrane</keyword>
<gene>
    <name evidence="2" type="ORF">KQ910_17705</name>
</gene>
<comment type="caution">
    <text evidence="2">The sequence shown here is derived from an EMBL/GenBank/DDBJ whole genome shotgun (WGS) entry which is preliminary data.</text>
</comment>
<evidence type="ECO:0000313" key="3">
    <source>
        <dbReference type="Proteomes" id="UP000727907"/>
    </source>
</evidence>
<feature type="transmembrane region" description="Helical" evidence="1">
    <location>
        <begin position="85"/>
        <end position="104"/>
    </location>
</feature>
<evidence type="ECO:0000256" key="1">
    <source>
        <dbReference type="SAM" id="Phobius"/>
    </source>
</evidence>
<dbReference type="EMBL" id="JAHOPB010000001">
    <property type="protein sequence ID" value="MBU8875614.1"/>
    <property type="molecule type" value="Genomic_DNA"/>
</dbReference>
<accession>A0ABS6INS7</accession>
<dbReference type="Proteomes" id="UP000727907">
    <property type="component" value="Unassembled WGS sequence"/>
</dbReference>
<dbReference type="RefSeq" id="WP_216963132.1">
    <property type="nucleotide sequence ID" value="NZ_JAHOPB010000001.1"/>
</dbReference>
<keyword evidence="3" id="KW-1185">Reference proteome</keyword>
<dbReference type="Pfam" id="PF06170">
    <property type="entry name" value="DUF983"/>
    <property type="match status" value="1"/>
</dbReference>
<dbReference type="InterPro" id="IPR009325">
    <property type="entry name" value="DUF983"/>
</dbReference>
<proteinExistence type="predicted"/>
<keyword evidence="1" id="KW-1133">Transmembrane helix</keyword>
<organism evidence="2 3">
    <name type="scientific">Reyranella humidisoli</name>
    <dbReference type="NCBI Taxonomy" id="2849149"/>
    <lineage>
        <taxon>Bacteria</taxon>
        <taxon>Pseudomonadati</taxon>
        <taxon>Pseudomonadota</taxon>
        <taxon>Alphaproteobacteria</taxon>
        <taxon>Hyphomicrobiales</taxon>
        <taxon>Reyranellaceae</taxon>
        <taxon>Reyranella</taxon>
    </lineage>
</organism>
<name>A0ABS6INS7_9HYPH</name>
<reference evidence="2 3" key="1">
    <citation type="submission" date="2021-06" db="EMBL/GenBank/DDBJ databases">
        <authorList>
            <person name="Lee D.H."/>
        </authorList>
    </citation>
    <scope>NUCLEOTIDE SEQUENCE [LARGE SCALE GENOMIC DNA]</scope>
    <source>
        <strain evidence="2 3">MMS21-HV4-11</strain>
    </source>
</reference>
<evidence type="ECO:0000313" key="2">
    <source>
        <dbReference type="EMBL" id="MBU8875614.1"/>
    </source>
</evidence>
<protein>
    <submittedName>
        <fullName evidence="2">DUF983 domain-containing protein</fullName>
    </submittedName>
</protein>